<reference evidence="3 6" key="5">
    <citation type="submission" date="2020-02" db="EMBL/GenBank/DDBJ databases">
        <title>Newly sequenced genome of strain CSTR1 showed variability in Candidatus Kuenenia stuttgartiensis genomes.</title>
        <authorList>
            <person name="Ding C."/>
            <person name="Adrian L."/>
        </authorList>
    </citation>
    <scope>NUCLEOTIDE SEQUENCE [LARGE SCALE GENOMIC DNA]</scope>
    <source>
        <strain evidence="3 6">CSTR1</strain>
    </source>
</reference>
<dbReference type="Proteomes" id="UP000221734">
    <property type="component" value="Chromosome Kuenenia_stuttgartiensis_MBR1"/>
</dbReference>
<reference evidence="4" key="4">
    <citation type="submission" date="2017-10" db="EMBL/GenBank/DDBJ databases">
        <authorList>
            <person name="Banno H."/>
            <person name="Chua N.-H."/>
        </authorList>
    </citation>
    <scope>NUCLEOTIDE SEQUENCE [LARGE SCALE GENOMIC DNA]</scope>
    <source>
        <strain evidence="4">Kuenenia_mbr1_ru-nijmegen</strain>
    </source>
</reference>
<keyword evidence="1" id="KW-0812">Transmembrane</keyword>
<reference evidence="5" key="3">
    <citation type="submission" date="2017-10" db="EMBL/GenBank/DDBJ databases">
        <authorList>
            <person name="Frank J."/>
        </authorList>
    </citation>
    <scope>NUCLEOTIDE SEQUENCE [LARGE SCALE GENOMIC DNA]</scope>
</reference>
<reference evidence="2" key="2">
    <citation type="submission" date="2006-01" db="EMBL/GenBank/DDBJ databases">
        <authorList>
            <person name="Genoscope"/>
        </authorList>
    </citation>
    <scope>NUCLEOTIDE SEQUENCE</scope>
</reference>
<keyword evidence="1" id="KW-0472">Membrane</keyword>
<evidence type="ECO:0000313" key="5">
    <source>
        <dbReference type="Proteomes" id="UP000221734"/>
    </source>
</evidence>
<evidence type="ECO:0000313" key="6">
    <source>
        <dbReference type="Proteomes" id="UP000501926"/>
    </source>
</evidence>
<evidence type="ECO:0000313" key="4">
    <source>
        <dbReference type="EMBL" id="SOH02587.1"/>
    </source>
</evidence>
<dbReference type="KEGG" id="kst:KSMBR1_0065"/>
<dbReference type="AlphaFoldDB" id="Q1Q313"/>
<dbReference type="EMBL" id="CP049055">
    <property type="protein sequence ID" value="QII11512.1"/>
    <property type="molecule type" value="Genomic_DNA"/>
</dbReference>
<gene>
    <name evidence="3" type="ORF">KsCSTR_21330</name>
    <name evidence="4" type="ORF">KSMBR1_0065</name>
    <name evidence="2" type="ORF">kuste3642</name>
</gene>
<organism evidence="2">
    <name type="scientific">Kuenenia stuttgartiensis</name>
    <dbReference type="NCBI Taxonomy" id="174633"/>
    <lineage>
        <taxon>Bacteria</taxon>
        <taxon>Pseudomonadati</taxon>
        <taxon>Planctomycetota</taxon>
        <taxon>Candidatus Brocadiia</taxon>
        <taxon>Candidatus Brocadiales</taxon>
        <taxon>Candidatus Brocadiaceae</taxon>
        <taxon>Candidatus Kuenenia</taxon>
    </lineage>
</organism>
<evidence type="ECO:0008006" key="7">
    <source>
        <dbReference type="Google" id="ProtNLM"/>
    </source>
</evidence>
<accession>Q1Q313</accession>
<evidence type="ECO:0000256" key="1">
    <source>
        <dbReference type="SAM" id="Phobius"/>
    </source>
</evidence>
<keyword evidence="1" id="KW-1133">Transmembrane helix</keyword>
<evidence type="ECO:0000313" key="2">
    <source>
        <dbReference type="EMBL" id="CAJ74405.1"/>
    </source>
</evidence>
<sequence>MDGRTAWGGLTSHAYCKEWADAVKNKKTFKSEFRLIYPYVKITWVLCIGIPLFFSDVGKREESSVYIAAITDITERKFM</sequence>
<reference evidence="2" key="1">
    <citation type="journal article" date="2006" name="Nature">
        <title>Deciphering the evolution and metabolism of an anammox bacterium from a community genome.</title>
        <authorList>
            <person name="Strous M."/>
            <person name="Pelletier E."/>
            <person name="Mangenot S."/>
            <person name="Rattei T."/>
            <person name="Lehner A."/>
            <person name="Taylor M.W."/>
            <person name="Horn M."/>
            <person name="Daims H."/>
            <person name="Bartol-Mavel D."/>
            <person name="Wincker P."/>
            <person name="Barbe V."/>
            <person name="Fonknechten N."/>
            <person name="Vallenet D."/>
            <person name="Segurens B."/>
            <person name="Schenowitz-Truong C."/>
            <person name="Medigue C."/>
            <person name="Collingro A."/>
            <person name="Snel B."/>
            <person name="Dutilh B.E."/>
            <person name="OpDenCamp H.J.M."/>
            <person name="vanDerDrift C."/>
            <person name="Cirpus I."/>
            <person name="vanDePas-Schoonen K.T."/>
            <person name="Harhangi H.R."/>
            <person name="vanNiftrik L."/>
            <person name="Schmid M."/>
            <person name="Keltjens J."/>
            <person name="vanDeVossenberg J."/>
            <person name="Kartal B."/>
            <person name="Meier H."/>
            <person name="Frishman D."/>
            <person name="Huynen M.A."/>
            <person name="Mewes H."/>
            <person name="Weissenbach J."/>
            <person name="Jetten M.S.M."/>
            <person name="Wagner M."/>
            <person name="LePaslier D."/>
        </authorList>
    </citation>
    <scope>NUCLEOTIDE SEQUENCE</scope>
</reference>
<dbReference type="Proteomes" id="UP000501926">
    <property type="component" value="Chromosome"/>
</dbReference>
<dbReference type="EMBL" id="LT934425">
    <property type="protein sequence ID" value="SOH02587.1"/>
    <property type="molecule type" value="Genomic_DNA"/>
</dbReference>
<dbReference type="RefSeq" id="WP_099323542.1">
    <property type="nucleotide sequence ID" value="NZ_CP049055.1"/>
</dbReference>
<name>Q1Q313_KUEST</name>
<feature type="transmembrane region" description="Helical" evidence="1">
    <location>
        <begin position="36"/>
        <end position="54"/>
    </location>
</feature>
<dbReference type="EMBL" id="CT573071">
    <property type="protein sequence ID" value="CAJ74405.1"/>
    <property type="molecule type" value="Genomic_DNA"/>
</dbReference>
<keyword evidence="5" id="KW-1185">Reference proteome</keyword>
<evidence type="ECO:0000313" key="3">
    <source>
        <dbReference type="EMBL" id="QII11512.1"/>
    </source>
</evidence>
<protein>
    <recommendedName>
        <fullName evidence="7">PAC domain-containing protein</fullName>
    </recommendedName>
</protein>
<proteinExistence type="predicted"/>
<dbReference type="Gene3D" id="3.30.450.20">
    <property type="entry name" value="PAS domain"/>
    <property type="match status" value="1"/>
</dbReference>